<dbReference type="Gene3D" id="3.100.10.20">
    <property type="entry name" value="CRISPR-associated endonuclease Cas1, N-terminal domain"/>
    <property type="match status" value="1"/>
</dbReference>
<dbReference type="HAMAP" id="MF_01470">
    <property type="entry name" value="Cas1"/>
    <property type="match status" value="1"/>
</dbReference>
<dbReference type="GO" id="GO:0003677">
    <property type="term" value="F:DNA binding"/>
    <property type="evidence" value="ECO:0007669"/>
    <property type="project" value="UniProtKB-KW"/>
</dbReference>
<evidence type="ECO:0000256" key="2">
    <source>
        <dbReference type="ARBA" id="ARBA00022723"/>
    </source>
</evidence>
<keyword evidence="8 10" id="KW-0464">Manganese</keyword>
<dbReference type="EMBL" id="QWKX01000002">
    <property type="protein sequence ID" value="RIH79883.1"/>
    <property type="molecule type" value="Genomic_DNA"/>
</dbReference>
<evidence type="ECO:0000256" key="8">
    <source>
        <dbReference type="ARBA" id="ARBA00023211"/>
    </source>
</evidence>
<dbReference type="GO" id="GO:0004519">
    <property type="term" value="F:endonuclease activity"/>
    <property type="evidence" value="ECO:0007669"/>
    <property type="project" value="UniProtKB-UniRule"/>
</dbReference>
<keyword evidence="1 10" id="KW-0540">Nuclease</keyword>
<dbReference type="GO" id="GO:0043571">
    <property type="term" value="P:maintenance of CRISPR repeat elements"/>
    <property type="evidence" value="ECO:0007669"/>
    <property type="project" value="UniProtKB-UniRule"/>
</dbReference>
<protein>
    <recommendedName>
        <fullName evidence="10">CRISPR-associated endonuclease Cas1</fullName>
        <ecNumber evidence="10">3.1.-.-</ecNumber>
    </recommendedName>
</protein>
<dbReference type="GO" id="GO:0046872">
    <property type="term" value="F:metal ion binding"/>
    <property type="evidence" value="ECO:0007669"/>
    <property type="project" value="UniProtKB-UniRule"/>
</dbReference>
<evidence type="ECO:0000256" key="5">
    <source>
        <dbReference type="ARBA" id="ARBA00022842"/>
    </source>
</evidence>
<reference evidence="11 12" key="1">
    <citation type="submission" date="2018-08" db="EMBL/GenBank/DDBJ databases">
        <title>Meiothermus cateniformans JCM 15151 genome sequencing project.</title>
        <authorList>
            <person name="Da Costa M.S."/>
            <person name="Albuquerque L."/>
            <person name="Raposo P."/>
            <person name="Froufe H.J.C."/>
            <person name="Barroso C.S."/>
            <person name="Egas C."/>
        </authorList>
    </citation>
    <scope>NUCLEOTIDE SEQUENCE [LARGE SCALE GENOMIC DNA]</scope>
    <source>
        <strain evidence="11 12">JCM 15151</strain>
    </source>
</reference>
<keyword evidence="3 10" id="KW-0255">Endonuclease</keyword>
<dbReference type="EC" id="3.1.-.-" evidence="10"/>
<dbReference type="OrthoDB" id="9803119at2"/>
<accession>A0A399E8Q6</accession>
<comment type="caution">
    <text evidence="11">The sequence shown here is derived from an EMBL/GenBank/DDBJ whole genome shotgun (WGS) entry which is preliminary data.</text>
</comment>
<evidence type="ECO:0000256" key="1">
    <source>
        <dbReference type="ARBA" id="ARBA00022722"/>
    </source>
</evidence>
<dbReference type="AlphaFoldDB" id="A0A399E8Q6"/>
<organism evidence="11 12">
    <name type="scientific">Meiothermus taiwanensis</name>
    <dbReference type="NCBI Taxonomy" id="172827"/>
    <lineage>
        <taxon>Bacteria</taxon>
        <taxon>Thermotogati</taxon>
        <taxon>Deinococcota</taxon>
        <taxon>Deinococci</taxon>
        <taxon>Thermales</taxon>
        <taxon>Thermaceae</taxon>
        <taxon>Meiothermus</taxon>
    </lineage>
</organism>
<name>A0A399E8Q6_9DEIN</name>
<dbReference type="InterPro" id="IPR050646">
    <property type="entry name" value="Cas1"/>
</dbReference>
<evidence type="ECO:0000313" key="12">
    <source>
        <dbReference type="Proteomes" id="UP000266089"/>
    </source>
</evidence>
<evidence type="ECO:0000256" key="3">
    <source>
        <dbReference type="ARBA" id="ARBA00022759"/>
    </source>
</evidence>
<dbReference type="PANTHER" id="PTHR34353">
    <property type="entry name" value="CRISPR-ASSOCIATED ENDONUCLEASE CAS1 1"/>
    <property type="match status" value="1"/>
</dbReference>
<evidence type="ECO:0000256" key="4">
    <source>
        <dbReference type="ARBA" id="ARBA00022801"/>
    </source>
</evidence>
<dbReference type="Proteomes" id="UP000266089">
    <property type="component" value="Unassembled WGS sequence"/>
</dbReference>
<evidence type="ECO:0000256" key="7">
    <source>
        <dbReference type="ARBA" id="ARBA00023125"/>
    </source>
</evidence>
<dbReference type="NCBIfam" id="TIGR00287">
    <property type="entry name" value="cas1"/>
    <property type="match status" value="1"/>
</dbReference>
<sequence length="323" mass="35640">MTLHLTEQSSTLRLSQGRLRVELDEQTLAELPARKVRGVVVWGNVRLTTPALAFLLRQGVPVLYATLEGQLYGQAQAPQSLAPEVLRAQLLAQQNPLPLAQGFLLGKLRSGQMLLERLARQAPIAPQQAEIEAALEALPQARSLEALRGIEGNAARAYFAGLQAVLAPYGFSGRNRRPPTDAVNAALSYGYMVLLGRVLLALGIAGLHPELGLLHTEGRRVPALAFDLMEEFRVPVVDAVVIAAFLRSELTPQQHSEARNGGVYLNEAGRKALLRRLEERFSQEAQHPKGFRKPYQELIETQAARLKAAILGREPYTPFYLWR</sequence>
<feature type="binding site" evidence="10">
    <location>
        <position position="151"/>
    </location>
    <ligand>
        <name>Mn(2+)</name>
        <dbReference type="ChEBI" id="CHEBI:29035"/>
    </ligand>
</feature>
<dbReference type="CDD" id="cd09634">
    <property type="entry name" value="Cas1_I-II-III"/>
    <property type="match status" value="1"/>
</dbReference>
<feature type="binding site" evidence="10">
    <location>
        <position position="230"/>
    </location>
    <ligand>
        <name>Mn(2+)</name>
        <dbReference type="ChEBI" id="CHEBI:29035"/>
    </ligand>
</feature>
<keyword evidence="2 10" id="KW-0479">Metal-binding</keyword>
<keyword evidence="6 10" id="KW-0051">Antiviral defense</keyword>
<keyword evidence="4 10" id="KW-0378">Hydrolase</keyword>
<dbReference type="PANTHER" id="PTHR34353:SF2">
    <property type="entry name" value="CRISPR-ASSOCIATED ENDONUCLEASE CAS1 1"/>
    <property type="match status" value="1"/>
</dbReference>
<dbReference type="Pfam" id="PF01867">
    <property type="entry name" value="Cas_Cas1"/>
    <property type="match status" value="1"/>
</dbReference>
<evidence type="ECO:0000256" key="6">
    <source>
        <dbReference type="ARBA" id="ARBA00023118"/>
    </source>
</evidence>
<evidence type="ECO:0000256" key="9">
    <source>
        <dbReference type="ARBA" id="ARBA00038592"/>
    </source>
</evidence>
<dbReference type="GO" id="GO:0051607">
    <property type="term" value="P:defense response to virus"/>
    <property type="evidence" value="ECO:0007669"/>
    <property type="project" value="UniProtKB-UniRule"/>
</dbReference>
<proteinExistence type="inferred from homology"/>
<keyword evidence="5 10" id="KW-0460">Magnesium</keyword>
<comment type="function">
    <text evidence="10">CRISPR (clustered regularly interspaced short palindromic repeat), is an adaptive immune system that provides protection against mobile genetic elements (viruses, transposable elements and conjugative plasmids). CRISPR clusters contain spacers, sequences complementary to antecedent mobile elements, and target invading nucleic acids. CRISPR clusters are transcribed and processed into CRISPR RNA (crRNA). Acts as a dsDNA endonuclease. Involved in the integration of spacer DNA into the CRISPR cassette.</text>
</comment>
<dbReference type="GO" id="GO:0016787">
    <property type="term" value="F:hydrolase activity"/>
    <property type="evidence" value="ECO:0007669"/>
    <property type="project" value="UniProtKB-KW"/>
</dbReference>
<feature type="binding site" evidence="10">
    <location>
        <position position="215"/>
    </location>
    <ligand>
        <name>Mn(2+)</name>
        <dbReference type="ChEBI" id="CHEBI:29035"/>
    </ligand>
</feature>
<evidence type="ECO:0000256" key="10">
    <source>
        <dbReference type="HAMAP-Rule" id="MF_01470"/>
    </source>
</evidence>
<dbReference type="RefSeq" id="WP_119361385.1">
    <property type="nucleotide sequence ID" value="NZ_JBHSXZ010000022.1"/>
</dbReference>
<comment type="similarity">
    <text evidence="10">Belongs to the CRISPR-associated endonuclease Cas1 family.</text>
</comment>
<gene>
    <name evidence="11" type="primary">cas1_1</name>
    <name evidence="10" type="synonym">cas1</name>
    <name evidence="11" type="ORF">Mcate_00109</name>
</gene>
<keyword evidence="7 10" id="KW-0238">DNA-binding</keyword>
<dbReference type="Gene3D" id="1.20.120.920">
    <property type="entry name" value="CRISPR-associated endonuclease Cas1, C-terminal domain"/>
    <property type="match status" value="1"/>
</dbReference>
<dbReference type="InterPro" id="IPR042206">
    <property type="entry name" value="CRISPR-assoc_Cas1_C"/>
</dbReference>
<evidence type="ECO:0000313" key="11">
    <source>
        <dbReference type="EMBL" id="RIH79883.1"/>
    </source>
</evidence>
<dbReference type="InterPro" id="IPR042211">
    <property type="entry name" value="CRISPR-assoc_Cas1_N"/>
</dbReference>
<dbReference type="InterPro" id="IPR002729">
    <property type="entry name" value="CRISPR-assoc_Cas1"/>
</dbReference>
<comment type="subunit">
    <text evidence="9 10">Homodimer, forms a heterotetramer with a Cas2 homodimer.</text>
</comment>
<comment type="cofactor">
    <cofactor evidence="10">
        <name>Mg(2+)</name>
        <dbReference type="ChEBI" id="CHEBI:18420"/>
    </cofactor>
    <cofactor evidence="10">
        <name>Mn(2+)</name>
        <dbReference type="ChEBI" id="CHEBI:29035"/>
    </cofactor>
</comment>